<evidence type="ECO:0000313" key="1">
    <source>
        <dbReference type="EMBL" id="KAK2183903.1"/>
    </source>
</evidence>
<accession>A0AAD9UBY9</accession>
<proteinExistence type="predicted"/>
<dbReference type="InterPro" id="IPR017853">
    <property type="entry name" value="GH"/>
</dbReference>
<protein>
    <submittedName>
        <fullName evidence="1">Uncharacterized protein</fullName>
    </submittedName>
</protein>
<name>A0AAD9UBY9_RIDPI</name>
<reference evidence="1" key="1">
    <citation type="journal article" date="2023" name="Mol. Biol. Evol.">
        <title>Third-Generation Sequencing Reveals the Adaptive Role of the Epigenome in Three Deep-Sea Polychaetes.</title>
        <authorList>
            <person name="Perez M."/>
            <person name="Aroh O."/>
            <person name="Sun Y."/>
            <person name="Lan Y."/>
            <person name="Juniper S.K."/>
            <person name="Young C.R."/>
            <person name="Angers B."/>
            <person name="Qian P.Y."/>
        </authorList>
    </citation>
    <scope>NUCLEOTIDE SEQUENCE</scope>
    <source>
        <strain evidence="1">R07B-5</strain>
    </source>
</reference>
<dbReference type="EMBL" id="JAODUO010000291">
    <property type="protein sequence ID" value="KAK2183903.1"/>
    <property type="molecule type" value="Genomic_DNA"/>
</dbReference>
<dbReference type="Proteomes" id="UP001209878">
    <property type="component" value="Unassembled WGS sequence"/>
</dbReference>
<evidence type="ECO:0000313" key="2">
    <source>
        <dbReference type="Proteomes" id="UP001209878"/>
    </source>
</evidence>
<keyword evidence="2" id="KW-1185">Reference proteome</keyword>
<sequence length="559" mass="62269">MSPFTQFMAASTVYSKVRAREVVSWGIMGMAMQIPRDFVYSTIIYHSTEGVNKAFTGWGSVMTRYYRKDSAYRDSDLTVKYLGYWTDNGAYYYYHTEKNKTYEQTILDVKVYADMLKLPYRYVQFDSWFYYKGPKEGVTNWTSMPKIFPSGLRSLWEKTGWPVSAHNRWWSDKVVYAKQNGGKFNFIIEEKSRKAVPVDQTFWDYLMKTSKEWGLITYEQDWLNVEFDYITAMYSDVTLGRTWLTQMGAAAAKHGITIQYCMAPSRAALQSLEIPVVTQARATGDYQPGNDNWKIGVSSLFVDAIGVAPFKDNFWTTTDQPGNPYGKKETQPALIALAATLTTGPVAVGDGIGFSDPALIMRSCNTDGLLLKPTKPAKAINKQIIQAAFSGFRGEVWSTYSTISGMSFGIILGASMQSNESVTVGPTDAGFLQSGRSVAYGANIGAGGISAEFSDSKPLVLKGCSNVEFCLRYTTPVITHRGRQLMLYGEMSKWVVMSPQRITNIIISSNDVQVELTGASWEKVVFSLSYGGQLLQMPCLLSNAGRARISVLEGTCVPV</sequence>
<gene>
    <name evidence="1" type="ORF">NP493_292g00003</name>
</gene>
<dbReference type="SUPFAM" id="SSF51445">
    <property type="entry name" value="(Trans)glycosidases"/>
    <property type="match status" value="1"/>
</dbReference>
<organism evidence="1 2">
    <name type="scientific">Ridgeia piscesae</name>
    <name type="common">Tubeworm</name>
    <dbReference type="NCBI Taxonomy" id="27915"/>
    <lineage>
        <taxon>Eukaryota</taxon>
        <taxon>Metazoa</taxon>
        <taxon>Spiralia</taxon>
        <taxon>Lophotrochozoa</taxon>
        <taxon>Annelida</taxon>
        <taxon>Polychaeta</taxon>
        <taxon>Sedentaria</taxon>
        <taxon>Canalipalpata</taxon>
        <taxon>Sabellida</taxon>
        <taxon>Siboglinidae</taxon>
        <taxon>Ridgeia</taxon>
    </lineage>
</organism>
<dbReference type="AlphaFoldDB" id="A0AAD9UBY9"/>
<comment type="caution">
    <text evidence="1">The sequence shown here is derived from an EMBL/GenBank/DDBJ whole genome shotgun (WGS) entry which is preliminary data.</text>
</comment>